<proteinExistence type="predicted"/>
<dbReference type="Gene3D" id="1.20.1270.90">
    <property type="entry name" value="AF1782-like"/>
    <property type="match status" value="2"/>
</dbReference>
<accession>A0A2T4S510</accession>
<dbReference type="AlphaFoldDB" id="A0A2T4S510"/>
<name>A0A2T4S510_9STAP</name>
<dbReference type="EMBL" id="PZHR01000863">
    <property type="protein sequence ID" value="PTK42327.1"/>
    <property type="molecule type" value="Genomic_DNA"/>
</dbReference>
<sequence length="155" mass="15946">QAATKAINDAVAAKERQDALDEVNKAIKAAEAVNKDSFTPDSVAPFTTALNDGKAKAADTNATPAELKAAAKAITDAQNRLQPVADKAALQAAIAKAEALKDLNPADKEDKAVQDALAAAKTVNDNANATPDQVAQATKTLTDALAAKERQDALD</sequence>
<organism evidence="1 2">
    <name type="scientific">Staphylococcus nepalensis</name>
    <dbReference type="NCBI Taxonomy" id="214473"/>
    <lineage>
        <taxon>Bacteria</taxon>
        <taxon>Bacillati</taxon>
        <taxon>Bacillota</taxon>
        <taxon>Bacilli</taxon>
        <taxon>Bacillales</taxon>
        <taxon>Staphylococcaceae</taxon>
        <taxon>Staphylococcus</taxon>
    </lineage>
</organism>
<comment type="caution">
    <text evidence="1">The sequence shown here is derived from an EMBL/GenBank/DDBJ whole genome shotgun (WGS) entry which is preliminary data.</text>
</comment>
<gene>
    <name evidence="1" type="ORF">BUZ61_17665</name>
</gene>
<feature type="non-terminal residue" evidence="1">
    <location>
        <position position="155"/>
    </location>
</feature>
<evidence type="ECO:0000313" key="1">
    <source>
        <dbReference type="EMBL" id="PTK42327.1"/>
    </source>
</evidence>
<dbReference type="RefSeq" id="WP_199194583.1">
    <property type="nucleotide sequence ID" value="NZ_PZHR01000863.1"/>
</dbReference>
<reference evidence="1 2" key="1">
    <citation type="journal article" date="2016" name="Front. Microbiol.">
        <title>Comprehensive Phylogenetic Analysis of Bovine Non-aureus Staphylococci Species Based on Whole-Genome Sequencing.</title>
        <authorList>
            <person name="Naushad S."/>
            <person name="Barkema H.W."/>
            <person name="Luby C."/>
            <person name="Condas L.A."/>
            <person name="Nobrega D.B."/>
            <person name="Carson D.A."/>
            <person name="De Buck J."/>
        </authorList>
    </citation>
    <scope>NUCLEOTIDE SEQUENCE [LARGE SCALE GENOMIC DNA]</scope>
    <source>
        <strain evidence="1 2">SNUC 4337</strain>
    </source>
</reference>
<dbReference type="Proteomes" id="UP000240400">
    <property type="component" value="Unassembled WGS sequence"/>
</dbReference>
<evidence type="ECO:0000313" key="2">
    <source>
        <dbReference type="Proteomes" id="UP000240400"/>
    </source>
</evidence>
<feature type="non-terminal residue" evidence="1">
    <location>
        <position position="1"/>
    </location>
</feature>
<protein>
    <submittedName>
        <fullName evidence="1">Uncharacterized protein</fullName>
    </submittedName>
</protein>
<dbReference type="Pfam" id="PF07554">
    <property type="entry name" value="FIVAR"/>
    <property type="match status" value="2"/>
</dbReference>